<dbReference type="SUPFAM" id="SSF56300">
    <property type="entry name" value="Metallo-dependent phosphatases"/>
    <property type="match status" value="1"/>
</dbReference>
<dbReference type="PANTHER" id="PTHR37844">
    <property type="entry name" value="SER/THR PROTEIN PHOSPHATASE SUPERFAMILY (AFU_ORTHOLOGUE AFUA_1G14840)"/>
    <property type="match status" value="1"/>
</dbReference>
<dbReference type="InterPro" id="IPR029052">
    <property type="entry name" value="Metallo-depent_PP-like"/>
</dbReference>
<dbReference type="RefSeq" id="WP_186904239.1">
    <property type="nucleotide sequence ID" value="NZ_JACOGD010000006.1"/>
</dbReference>
<proteinExistence type="predicted"/>
<protein>
    <submittedName>
        <fullName evidence="2">Metallophosphoesterase</fullName>
    </submittedName>
</protein>
<evidence type="ECO:0000259" key="1">
    <source>
        <dbReference type="Pfam" id="PF00149"/>
    </source>
</evidence>
<evidence type="ECO:0000313" key="2">
    <source>
        <dbReference type="EMBL" id="MBC3932606.1"/>
    </source>
</evidence>
<sequence>MKIHLLSDVHLESGPYQLPSDLDCDVIVAAGDIGFGTEGVEWLKTLEKPVIYVLGNHEYWTKKDAPVDMSVILKDIKDAAAGSNVHVLENEFITIDDVRFFGATFWTNLGKFNTTLIDEAHHMRDYTNIYCKGLYEDKNFLARFYRCVDRYCALEEIDDNSYRRHVQEQYINTGRFHPFVGYLLNEKSWKTIQEKILYRETQSDASFSKTVVVTHHHPSYQSLRLDGLTENEIYPTGVAAGNGRQPNGRMYQTAAYASELTFSNFGFCSDKPRIDAWLCGHIHRKMNYAFDGTRVICNPRGRHMKPMTEDSAKAYALFGLPISEESVQESQQRFAANPFQGDGVEFDASLLIDLRDGAIPPLRSEFAQHIPELLRWHAEIQQFAGCMKGAAGPVIKALEECIETRADEFEKCVRELEMLIKKNTNTFADFSTAGLNYETYRHQFSIGDDAVAVSEKNNAMITAQNSVIQKLMAFAQNGDL</sequence>
<dbReference type="Pfam" id="PF00149">
    <property type="entry name" value="Metallophos"/>
    <property type="match status" value="1"/>
</dbReference>
<reference evidence="2 3" key="1">
    <citation type="submission" date="2020-08" db="EMBL/GenBank/DDBJ databases">
        <title>Novel species isolated from subtropical streams in China.</title>
        <authorList>
            <person name="Lu H."/>
        </authorList>
    </citation>
    <scope>NUCLEOTIDE SEQUENCE [LARGE SCALE GENOMIC DNA]</scope>
    <source>
        <strain evidence="2 3">CY22W</strain>
    </source>
</reference>
<organism evidence="2 3">
    <name type="scientific">Undibacterium curvum</name>
    <dbReference type="NCBI Taxonomy" id="2762294"/>
    <lineage>
        <taxon>Bacteria</taxon>
        <taxon>Pseudomonadati</taxon>
        <taxon>Pseudomonadota</taxon>
        <taxon>Betaproteobacteria</taxon>
        <taxon>Burkholderiales</taxon>
        <taxon>Oxalobacteraceae</taxon>
        <taxon>Undibacterium</taxon>
    </lineage>
</organism>
<accession>A0ABR7A6T0</accession>
<dbReference type="EMBL" id="JACOGD010000006">
    <property type="protein sequence ID" value="MBC3932606.1"/>
    <property type="molecule type" value="Genomic_DNA"/>
</dbReference>
<name>A0ABR7A6T0_9BURK</name>
<evidence type="ECO:0000313" key="3">
    <source>
        <dbReference type="Proteomes" id="UP000654304"/>
    </source>
</evidence>
<gene>
    <name evidence="2" type="ORF">H8K43_13035</name>
</gene>
<dbReference type="PANTHER" id="PTHR37844:SF2">
    <property type="entry name" value="SER_THR PROTEIN PHOSPHATASE SUPERFAMILY (AFU_ORTHOLOGUE AFUA_1G14840)"/>
    <property type="match status" value="1"/>
</dbReference>
<dbReference type="Gene3D" id="3.60.21.10">
    <property type="match status" value="1"/>
</dbReference>
<dbReference type="InterPro" id="IPR004843">
    <property type="entry name" value="Calcineurin-like_PHP"/>
</dbReference>
<feature type="domain" description="Calcineurin-like phosphoesterase" evidence="1">
    <location>
        <begin position="1"/>
        <end position="284"/>
    </location>
</feature>
<comment type="caution">
    <text evidence="2">The sequence shown here is derived from an EMBL/GenBank/DDBJ whole genome shotgun (WGS) entry which is preliminary data.</text>
</comment>
<dbReference type="Proteomes" id="UP000654304">
    <property type="component" value="Unassembled WGS sequence"/>
</dbReference>
<keyword evidence="3" id="KW-1185">Reference proteome</keyword>